<dbReference type="OrthoDB" id="3233973at2"/>
<comment type="caution">
    <text evidence="4">The sequence shown here is derived from an EMBL/GenBank/DDBJ whole genome shotgun (WGS) entry which is preliminary data.</text>
</comment>
<proteinExistence type="predicted"/>
<keyword evidence="1" id="KW-0812">Transmembrane</keyword>
<evidence type="ECO:0000313" key="3">
    <source>
        <dbReference type="EMBL" id="KAA8820959.1"/>
    </source>
</evidence>
<dbReference type="InterPro" id="IPR049790">
    <property type="entry name" value="Rv3655c/TadE"/>
</dbReference>
<dbReference type="RefSeq" id="WP_150354405.1">
    <property type="nucleotide sequence ID" value="NZ_JAFEJW010000008.1"/>
</dbReference>
<protein>
    <submittedName>
        <fullName evidence="4">Pilus assembly protein</fullName>
    </submittedName>
</protein>
<keyword evidence="1" id="KW-1133">Transmembrane helix</keyword>
<name>A0A5J5DVM2_9BIFI</name>
<gene>
    <name evidence="4" type="ORF">EM848_07970</name>
    <name evidence="3" type="ORF">EMO90_05715</name>
</gene>
<dbReference type="AlphaFoldDB" id="A0A5J5DVM2"/>
<organism evidence="4 5">
    <name type="scientific">Bifidobacterium vespertilionis</name>
    <dbReference type="NCBI Taxonomy" id="2562524"/>
    <lineage>
        <taxon>Bacteria</taxon>
        <taxon>Bacillati</taxon>
        <taxon>Actinomycetota</taxon>
        <taxon>Actinomycetes</taxon>
        <taxon>Bifidobacteriales</taxon>
        <taxon>Bifidobacteriaceae</taxon>
        <taxon>Bifidobacterium</taxon>
    </lineage>
</organism>
<evidence type="ECO:0000259" key="2">
    <source>
        <dbReference type="Pfam" id="PF07811"/>
    </source>
</evidence>
<accession>A0A5J5DVM2</accession>
<sequence length="117" mass="12327">MNGAVRNPSDRGSVTAEFAVVLPAVMVMAMLLLALTRTIAVSLDCQEAARTVARQLVTGGGTDRDWQDLVQAAADGSTLTIDDLGDRYEVRTRCPVLPGPLGVIPAAVEGFAIGFRQ</sequence>
<dbReference type="EMBL" id="RZNZ01000006">
    <property type="protein sequence ID" value="KAA8820959.1"/>
    <property type="molecule type" value="Genomic_DNA"/>
</dbReference>
<dbReference type="InterPro" id="IPR012495">
    <property type="entry name" value="TadE-like_dom"/>
</dbReference>
<feature type="domain" description="TadE-like" evidence="2">
    <location>
        <begin position="12"/>
        <end position="54"/>
    </location>
</feature>
<keyword evidence="6" id="KW-1185">Reference proteome</keyword>
<dbReference type="Proteomes" id="UP000374630">
    <property type="component" value="Unassembled WGS sequence"/>
</dbReference>
<dbReference type="Proteomes" id="UP000345527">
    <property type="component" value="Unassembled WGS sequence"/>
</dbReference>
<keyword evidence="1" id="KW-0472">Membrane</keyword>
<evidence type="ECO:0000313" key="6">
    <source>
        <dbReference type="Proteomes" id="UP000374630"/>
    </source>
</evidence>
<dbReference type="Pfam" id="PF07811">
    <property type="entry name" value="TadE"/>
    <property type="match status" value="1"/>
</dbReference>
<evidence type="ECO:0000313" key="4">
    <source>
        <dbReference type="EMBL" id="KAA8822781.1"/>
    </source>
</evidence>
<dbReference type="EMBL" id="RZOA01000015">
    <property type="protein sequence ID" value="KAA8822781.1"/>
    <property type="molecule type" value="Genomic_DNA"/>
</dbReference>
<evidence type="ECO:0000313" key="5">
    <source>
        <dbReference type="Proteomes" id="UP000345527"/>
    </source>
</evidence>
<dbReference type="NCBIfam" id="NF041390">
    <property type="entry name" value="TadE_Rv3655c"/>
    <property type="match status" value="1"/>
</dbReference>
<evidence type="ECO:0000256" key="1">
    <source>
        <dbReference type="SAM" id="Phobius"/>
    </source>
</evidence>
<reference evidence="5 6" key="1">
    <citation type="journal article" date="2019" name="Syst. Appl. Microbiol.">
        <title>Characterization of Bifidobacterium species in feaces of the Egyptian fruit bat: Description of B. vespertilionis sp. nov. and B. rousetti sp. nov.</title>
        <authorList>
            <person name="Modesto M."/>
            <person name="Satti M."/>
            <person name="Watanabe K."/>
            <person name="Puglisi E."/>
            <person name="Morelli L."/>
            <person name="Huang C.-H."/>
            <person name="Liou J.-S."/>
            <person name="Miyashita M."/>
            <person name="Tamura T."/>
            <person name="Saito S."/>
            <person name="Mori K."/>
            <person name="Huang L."/>
            <person name="Sciavilla P."/>
            <person name="Sandri C."/>
            <person name="Spiezio C."/>
            <person name="Vitali F."/>
            <person name="Cavalieri D."/>
            <person name="Perpetuini G."/>
            <person name="Tofalo R."/>
            <person name="Bonetti A."/>
            <person name="Arita M."/>
            <person name="Mattarelli P."/>
        </authorList>
    </citation>
    <scope>NUCLEOTIDE SEQUENCE [LARGE SCALE GENOMIC DNA]</scope>
    <source>
        <strain evidence="3 6">RST16</strain>
        <strain evidence="4 5">RST8</strain>
    </source>
</reference>
<feature type="transmembrane region" description="Helical" evidence="1">
    <location>
        <begin position="20"/>
        <end position="40"/>
    </location>
</feature>